<dbReference type="STRING" id="1166340.SAMN05192583_0257"/>
<protein>
    <submittedName>
        <fullName evidence="3">Histone H1-like protein</fullName>
    </submittedName>
</protein>
<keyword evidence="2" id="KW-0472">Membrane</keyword>
<accession>A0A1H7YG61</accession>
<reference evidence="4" key="1">
    <citation type="submission" date="2016-10" db="EMBL/GenBank/DDBJ databases">
        <authorList>
            <person name="Varghese N."/>
            <person name="Submissions S."/>
        </authorList>
    </citation>
    <scope>NUCLEOTIDE SEQUENCE [LARGE SCALE GENOMIC DNA]</scope>
    <source>
        <strain evidence="4">S6-262</strain>
    </source>
</reference>
<evidence type="ECO:0000313" key="4">
    <source>
        <dbReference type="Proteomes" id="UP000199206"/>
    </source>
</evidence>
<keyword evidence="2" id="KW-1133">Transmembrane helix</keyword>
<feature type="compositionally biased region" description="Low complexity" evidence="1">
    <location>
        <begin position="72"/>
        <end position="85"/>
    </location>
</feature>
<gene>
    <name evidence="3" type="ORF">SAMN05192583_0257</name>
</gene>
<dbReference type="Proteomes" id="UP000199206">
    <property type="component" value="Unassembled WGS sequence"/>
</dbReference>
<evidence type="ECO:0000256" key="2">
    <source>
        <dbReference type="SAM" id="Phobius"/>
    </source>
</evidence>
<dbReference type="RefSeq" id="WP_093663655.1">
    <property type="nucleotide sequence ID" value="NZ_FOCF01000001.1"/>
</dbReference>
<keyword evidence="4" id="KW-1185">Reference proteome</keyword>
<proteinExistence type="predicted"/>
<dbReference type="EMBL" id="FOCF01000001">
    <property type="protein sequence ID" value="SEM45100.1"/>
    <property type="molecule type" value="Genomic_DNA"/>
</dbReference>
<dbReference type="AlphaFoldDB" id="A0A1H7YG61"/>
<feature type="transmembrane region" description="Helical" evidence="2">
    <location>
        <begin position="156"/>
        <end position="176"/>
    </location>
</feature>
<name>A0A1H7YG61_9SPHN</name>
<sequence>MADTPETPAAGADDKTAPTPRRRAAPRKTTAKDASASPKAAPARRAPSKRQGSDAGIVAEASDAIKTIEGGATKAARSTKAAVTRTAKKAEDAAATTTRKAATALGVVKPRSTKRSTNHTPPKRGTAAKSAPRAAPAKGPARSGLSRTADKVGGKWGAAAMVGGLAAAGAAAAALLSIRSSTPKADAPASPTGTKRSGKHGATNSTGTPPDKSND</sequence>
<evidence type="ECO:0000313" key="3">
    <source>
        <dbReference type="EMBL" id="SEM45100.1"/>
    </source>
</evidence>
<feature type="compositionally biased region" description="Low complexity" evidence="1">
    <location>
        <begin position="93"/>
        <end position="104"/>
    </location>
</feature>
<evidence type="ECO:0000256" key="1">
    <source>
        <dbReference type="SAM" id="MobiDB-lite"/>
    </source>
</evidence>
<organism evidence="3 4">
    <name type="scientific">Sphingomonas gellani</name>
    <dbReference type="NCBI Taxonomy" id="1166340"/>
    <lineage>
        <taxon>Bacteria</taxon>
        <taxon>Pseudomonadati</taxon>
        <taxon>Pseudomonadota</taxon>
        <taxon>Alphaproteobacteria</taxon>
        <taxon>Sphingomonadales</taxon>
        <taxon>Sphingomonadaceae</taxon>
        <taxon>Sphingomonas</taxon>
    </lineage>
</organism>
<feature type="region of interest" description="Disordered" evidence="1">
    <location>
        <begin position="181"/>
        <end position="215"/>
    </location>
</feature>
<feature type="compositionally biased region" description="Low complexity" evidence="1">
    <location>
        <begin position="32"/>
        <end position="45"/>
    </location>
</feature>
<feature type="compositionally biased region" description="Low complexity" evidence="1">
    <location>
        <begin position="127"/>
        <end position="144"/>
    </location>
</feature>
<keyword evidence="2" id="KW-0812">Transmembrane</keyword>
<feature type="region of interest" description="Disordered" evidence="1">
    <location>
        <begin position="1"/>
        <end position="151"/>
    </location>
</feature>